<name>A0ABW2EKQ6_9BACI</name>
<keyword evidence="3" id="KW-1185">Reference proteome</keyword>
<organism evidence="2 3">
    <name type="scientific">Halobacillus seohaensis</name>
    <dbReference type="NCBI Taxonomy" id="447421"/>
    <lineage>
        <taxon>Bacteria</taxon>
        <taxon>Bacillati</taxon>
        <taxon>Bacillota</taxon>
        <taxon>Bacilli</taxon>
        <taxon>Bacillales</taxon>
        <taxon>Bacillaceae</taxon>
        <taxon>Halobacillus</taxon>
    </lineage>
</organism>
<protein>
    <submittedName>
        <fullName evidence="2">Uncharacterized protein</fullName>
    </submittedName>
</protein>
<dbReference type="Proteomes" id="UP001596410">
    <property type="component" value="Unassembled WGS sequence"/>
</dbReference>
<evidence type="ECO:0000313" key="2">
    <source>
        <dbReference type="EMBL" id="MFC7060979.1"/>
    </source>
</evidence>
<dbReference type="RefSeq" id="WP_204708673.1">
    <property type="nucleotide sequence ID" value="NZ_JBHSZV010000010.1"/>
</dbReference>
<gene>
    <name evidence="2" type="ORF">ACFQIC_03730</name>
</gene>
<keyword evidence="1" id="KW-1133">Transmembrane helix</keyword>
<comment type="caution">
    <text evidence="2">The sequence shown here is derived from an EMBL/GenBank/DDBJ whole genome shotgun (WGS) entry which is preliminary data.</text>
</comment>
<evidence type="ECO:0000256" key="1">
    <source>
        <dbReference type="SAM" id="Phobius"/>
    </source>
</evidence>
<feature type="transmembrane region" description="Helical" evidence="1">
    <location>
        <begin position="35"/>
        <end position="55"/>
    </location>
</feature>
<keyword evidence="1" id="KW-0472">Membrane</keyword>
<keyword evidence="1" id="KW-0812">Transmembrane</keyword>
<accession>A0ABW2EKQ6</accession>
<reference evidence="3" key="1">
    <citation type="journal article" date="2019" name="Int. J. Syst. Evol. Microbiol.">
        <title>The Global Catalogue of Microorganisms (GCM) 10K type strain sequencing project: providing services to taxonomists for standard genome sequencing and annotation.</title>
        <authorList>
            <consortium name="The Broad Institute Genomics Platform"/>
            <consortium name="The Broad Institute Genome Sequencing Center for Infectious Disease"/>
            <person name="Wu L."/>
            <person name="Ma J."/>
        </authorList>
    </citation>
    <scope>NUCLEOTIDE SEQUENCE [LARGE SCALE GENOMIC DNA]</scope>
    <source>
        <strain evidence="3">CGMCC 4.1621</strain>
    </source>
</reference>
<sequence length="69" mass="8031">MRRSYVGVIALCVTLLLNIIFMQLAVHQYFYENYAATLVYVALNLILFPLSIVIYKREVKKGGRQPHEK</sequence>
<evidence type="ECO:0000313" key="3">
    <source>
        <dbReference type="Proteomes" id="UP001596410"/>
    </source>
</evidence>
<proteinExistence type="predicted"/>
<dbReference type="EMBL" id="JBHSZV010000010">
    <property type="protein sequence ID" value="MFC7060979.1"/>
    <property type="molecule type" value="Genomic_DNA"/>
</dbReference>